<evidence type="ECO:0000313" key="3">
    <source>
        <dbReference type="Proteomes" id="UP000075886"/>
    </source>
</evidence>
<keyword evidence="1" id="KW-0812">Transmembrane</keyword>
<organism evidence="2 3">
    <name type="scientific">Anopheles farauti</name>
    <dbReference type="NCBI Taxonomy" id="69004"/>
    <lineage>
        <taxon>Eukaryota</taxon>
        <taxon>Metazoa</taxon>
        <taxon>Ecdysozoa</taxon>
        <taxon>Arthropoda</taxon>
        <taxon>Hexapoda</taxon>
        <taxon>Insecta</taxon>
        <taxon>Pterygota</taxon>
        <taxon>Neoptera</taxon>
        <taxon>Endopterygota</taxon>
        <taxon>Diptera</taxon>
        <taxon>Nematocera</taxon>
        <taxon>Culicoidea</taxon>
        <taxon>Culicidae</taxon>
        <taxon>Anophelinae</taxon>
        <taxon>Anopheles</taxon>
    </lineage>
</organism>
<dbReference type="EnsemblMetazoa" id="AFAF016426-RA">
    <property type="protein sequence ID" value="AFAF016426-PA"/>
    <property type="gene ID" value="AFAF016426"/>
</dbReference>
<dbReference type="STRING" id="69004.A0A182QTB5"/>
<proteinExistence type="predicted"/>
<keyword evidence="1" id="KW-0472">Membrane</keyword>
<protein>
    <submittedName>
        <fullName evidence="2">Uncharacterized protein</fullName>
    </submittedName>
</protein>
<reference evidence="2" key="2">
    <citation type="submission" date="2020-05" db="UniProtKB">
        <authorList>
            <consortium name="EnsemblMetazoa"/>
        </authorList>
    </citation>
    <scope>IDENTIFICATION</scope>
    <source>
        <strain evidence="2">FAR1</strain>
    </source>
</reference>
<dbReference type="EMBL" id="AXCN02002840">
    <property type="status" value="NOT_ANNOTATED_CDS"/>
    <property type="molecule type" value="Genomic_DNA"/>
</dbReference>
<keyword evidence="3" id="KW-1185">Reference proteome</keyword>
<reference evidence="3" key="1">
    <citation type="submission" date="2014-01" db="EMBL/GenBank/DDBJ databases">
        <title>The Genome Sequence of Anopheles farauti FAR1 (V2).</title>
        <authorList>
            <consortium name="The Broad Institute Genomics Platform"/>
            <person name="Neafsey D.E."/>
            <person name="Besansky N."/>
            <person name="Howell P."/>
            <person name="Walton C."/>
            <person name="Young S.K."/>
            <person name="Zeng Q."/>
            <person name="Gargeya S."/>
            <person name="Fitzgerald M."/>
            <person name="Haas B."/>
            <person name="Abouelleil A."/>
            <person name="Allen A.W."/>
            <person name="Alvarado L."/>
            <person name="Arachchi H.M."/>
            <person name="Berlin A.M."/>
            <person name="Chapman S.B."/>
            <person name="Gainer-Dewar J."/>
            <person name="Goldberg J."/>
            <person name="Griggs A."/>
            <person name="Gujja S."/>
            <person name="Hansen M."/>
            <person name="Howarth C."/>
            <person name="Imamovic A."/>
            <person name="Ireland A."/>
            <person name="Larimer J."/>
            <person name="McCowan C."/>
            <person name="Murphy C."/>
            <person name="Pearson M."/>
            <person name="Poon T.W."/>
            <person name="Priest M."/>
            <person name="Roberts A."/>
            <person name="Saif S."/>
            <person name="Shea T."/>
            <person name="Sisk P."/>
            <person name="Sykes S."/>
            <person name="Wortman J."/>
            <person name="Nusbaum C."/>
            <person name="Birren B."/>
        </authorList>
    </citation>
    <scope>NUCLEOTIDE SEQUENCE [LARGE SCALE GENOMIC DNA]</scope>
    <source>
        <strain evidence="3">FAR1</strain>
    </source>
</reference>
<keyword evidence="1" id="KW-1133">Transmembrane helix</keyword>
<dbReference type="Proteomes" id="UP000075886">
    <property type="component" value="Unassembled WGS sequence"/>
</dbReference>
<dbReference type="VEuPathDB" id="VectorBase:AFAF016426"/>
<sequence>MMRLMVQGIRKNIKPLILVVSFITFIWLIMDTVHRPEFVRHASQNTFGFGNLSSKHSQQWHKRQVKQFIDMLNINSDPTSLVGLKETNQSICPLERFTVFTAFVGSTLLQSLWHYFSLVAIHNSLTTQKQQHQIVFMLPATTRKELSQLFARIPFEEIDKEFIRCYYNPKTCVINDETHIEISDNHNQLFILNNQTKRLQEIMELSWEHLKEFFSFRMDALKTLLYMKK</sequence>
<dbReference type="AlphaFoldDB" id="A0A182QTB5"/>
<evidence type="ECO:0000313" key="2">
    <source>
        <dbReference type="EnsemblMetazoa" id="AFAF016426-PA"/>
    </source>
</evidence>
<evidence type="ECO:0000256" key="1">
    <source>
        <dbReference type="SAM" id="Phobius"/>
    </source>
</evidence>
<name>A0A182QTB5_9DIPT</name>
<accession>A0A182QTB5</accession>
<feature type="transmembrane region" description="Helical" evidence="1">
    <location>
        <begin position="12"/>
        <end position="30"/>
    </location>
</feature>